<dbReference type="EMBL" id="CP021422">
    <property type="protein sequence ID" value="ASB42393.1"/>
    <property type="molecule type" value="Genomic_DNA"/>
</dbReference>
<feature type="domain" description="HD-CE" evidence="1">
    <location>
        <begin position="50"/>
        <end position="317"/>
    </location>
</feature>
<reference evidence="2" key="1">
    <citation type="journal article" date="2017" name="Genome Announc.">
        <title>High-Quality Whole-Genome Sequences of the Oligo-Mouse-Microbiota Bacterial Community.</title>
        <authorList>
            <person name="Garzetti D."/>
            <person name="Brugiroux S."/>
            <person name="Bunk B."/>
            <person name="Pukall R."/>
            <person name="McCoy K.D."/>
            <person name="Macpherson A.J."/>
            <person name="Stecher B."/>
        </authorList>
    </citation>
    <scope>NUCLEOTIDE SEQUENCE</scope>
    <source>
        <strain evidence="2">KB18</strain>
    </source>
</reference>
<dbReference type="InterPro" id="IPR036890">
    <property type="entry name" value="HATPase_C_sf"/>
</dbReference>
<keyword evidence="4" id="KW-1185">Reference proteome</keyword>
<accession>A0A1Z2XVC7</accession>
<protein>
    <submittedName>
        <fullName evidence="3">ATP-binding protein</fullName>
    </submittedName>
</protein>
<dbReference type="Proteomes" id="UP000596035">
    <property type="component" value="Chromosome"/>
</dbReference>
<organism evidence="3 5">
    <name type="scientific">Acutalibacter muris</name>
    <dbReference type="NCBI Taxonomy" id="1796620"/>
    <lineage>
        <taxon>Bacteria</taxon>
        <taxon>Bacillati</taxon>
        <taxon>Bacillota</taxon>
        <taxon>Clostridia</taxon>
        <taxon>Eubacteriales</taxon>
        <taxon>Acutalibacteraceae</taxon>
        <taxon>Acutalibacter</taxon>
    </lineage>
</organism>
<dbReference type="Gene3D" id="3.30.565.10">
    <property type="entry name" value="Histidine kinase-like ATPase, C-terminal domain"/>
    <property type="match status" value="1"/>
</dbReference>
<evidence type="ECO:0000313" key="5">
    <source>
        <dbReference type="Proteomes" id="UP000596035"/>
    </source>
</evidence>
<keyword evidence="3" id="KW-0067">ATP-binding</keyword>
<reference evidence="4" key="2">
    <citation type="submission" date="2017-05" db="EMBL/GenBank/DDBJ databases">
        <title>Improved OligoMM genomes.</title>
        <authorList>
            <person name="Garzetti D."/>
        </authorList>
    </citation>
    <scope>NUCLEOTIDE SEQUENCE [LARGE SCALE GENOMIC DNA]</scope>
    <source>
        <strain evidence="4">KB18</strain>
    </source>
</reference>
<reference evidence="3 5" key="3">
    <citation type="submission" date="2020-11" db="EMBL/GenBank/DDBJ databases">
        <title>Closed and high quality bacterial genomes of the OMM12 community.</title>
        <authorList>
            <person name="Marbouty M."/>
            <person name="Lamy-Besnier Q."/>
            <person name="Debarbieux L."/>
            <person name="Koszul R."/>
        </authorList>
    </citation>
    <scope>NUCLEOTIDE SEQUENCE [LARGE SCALE GENOMIC DNA]</scope>
    <source>
        <strain evidence="3 5">KB18</strain>
    </source>
</reference>
<dbReference type="KEGG" id="amur:ADH66_18115"/>
<keyword evidence="3" id="KW-0547">Nucleotide-binding</keyword>
<dbReference type="InterPro" id="IPR056471">
    <property type="entry name" value="HD-CE"/>
</dbReference>
<evidence type="ECO:0000313" key="2">
    <source>
        <dbReference type="EMBL" id="ASB42393.1"/>
    </source>
</evidence>
<gene>
    <name evidence="2" type="ORF">ADH66_18115</name>
    <name evidence="3" type="ORF">I5Q82_08530</name>
</gene>
<proteinExistence type="predicted"/>
<evidence type="ECO:0000313" key="3">
    <source>
        <dbReference type="EMBL" id="QQR31679.1"/>
    </source>
</evidence>
<dbReference type="GO" id="GO:0005524">
    <property type="term" value="F:ATP binding"/>
    <property type="evidence" value="ECO:0007669"/>
    <property type="project" value="UniProtKB-KW"/>
</dbReference>
<dbReference type="AlphaFoldDB" id="A0A1Z2XVC7"/>
<name>A0A1Z2XVC7_9FIRM</name>
<dbReference type="RefSeq" id="WP_066537920.1">
    <property type="nucleotide sequence ID" value="NZ_CP021422.1"/>
</dbReference>
<dbReference type="Pfam" id="PF24391">
    <property type="entry name" value="HD-CE"/>
    <property type="match status" value="1"/>
</dbReference>
<dbReference type="EMBL" id="CP065321">
    <property type="protein sequence ID" value="QQR31679.1"/>
    <property type="molecule type" value="Genomic_DNA"/>
</dbReference>
<dbReference type="SUPFAM" id="SSF55874">
    <property type="entry name" value="ATPase domain of HSP90 chaperone/DNA topoisomerase II/histidine kinase"/>
    <property type="match status" value="1"/>
</dbReference>
<evidence type="ECO:0000313" key="4">
    <source>
        <dbReference type="Proteomes" id="UP000196710"/>
    </source>
</evidence>
<sequence>MELLNTPYGLEEHLNAICQQAPQFGNLYSSWELNKRSCASALKQVAQNYPHYSVHDELHSQNVISNMEQVLGEDRIRKLSPTDTWMLLQLAYLHDFGMLLLYDNIENEWKSADFQEYFQECRESNNPSIKTAADYLYNLKENLTKADFEKTWPLHVRRYTTHLIARYYRGKHAALTNQYIANRLDRWGIDLSHNGLIQPRLIKLLGQLSMLHTCNQEDVLKLDYISNGYAADYIHPRFLAEMLRLGDLLDADNSRFEPTAELVTGELPQDSAAHKGKHEATIHLLITPEQIEYRADCPNHSVYRETRVFLDWLESELTFAAINWLSLIPKELGGTAPRLTKKELLLNGKPDIENTSDLRFGISQEKAFEIIEGSGIYNDKMIFLRELIQNAEDASKIQLWRDLQKRPDLYLVDNADKNDLSHLQPYDIKAEAFDSYKITVDMRQEPDEKFRIRIIDRGTGMSVDTVKQMCRVGTSYHQDKARRREIEAMPAWLRPTAGFGIGLQSVFLVAPVFTIYSRPEEGAIKVTVESRKKEGYVQIEKGEFWEEQGTCVEVILDKEQIPDANDSLFNNDFFDVNYSDKTLNLKYEKIFRTVESHENSAFFPIELTREAVLSRELAKTDWYRFQTEKCQRSASLRIVRSEKGGLDIWDTKTYTLLHVAWCPVPKGEFSFKGKRIEKDDSLYAYEDNISLDIDFYGLDAKNYLSVNRQEFKADKKDEIEKQVCVITKEVVDYLLTLDDICEPLEDKLYFPLGGSDIFDFYLNLWQIADENQEKLMMGSPKKYLEPMSTKVKTLCWSQGKQYELKETKVGEMIENYKNFNYMYHDFNRSFSDIAYAYCCKIANTIAKEVNFQELVLFGHHSDINIPGTYISQIWLFPKADGILAYSLDNAPAEYFEMSEESKARYLKALYYGQNFGGTNDLPRRYAIPALKDYSELTLRSSDVPVGFLINDTRIDAWTISPLLSMDKSVGNCQKPEFIVRVTQSAEFDKLADYVLEHRADPTPCTKEEIVEAYKRLLSDYYDVMHEDEALKEDGEEE</sequence>
<dbReference type="Proteomes" id="UP000196710">
    <property type="component" value="Chromosome"/>
</dbReference>
<evidence type="ECO:0000259" key="1">
    <source>
        <dbReference type="Pfam" id="PF24391"/>
    </source>
</evidence>